<proteinExistence type="predicted"/>
<protein>
    <submittedName>
        <fullName evidence="1">Uncharacterized protein</fullName>
    </submittedName>
</protein>
<dbReference type="EMBL" id="CP013015">
    <property type="protein sequence ID" value="AMM40735.1"/>
    <property type="molecule type" value="Genomic_DNA"/>
</dbReference>
<keyword evidence="2" id="KW-1185">Reference proteome</keyword>
<dbReference type="RefSeq" id="WP_066061633.1">
    <property type="nucleotide sequence ID" value="NZ_CP013015.1"/>
</dbReference>
<sequence length="175" mass="20256">MKKSLIIICAFVLVVTIGIYGFNYFRLQSQMNDVLKGDPRNEGVEVSVHFGNYVNPSILVYDLRSISGTNSMADVFRVFLQFAEKVQSKKFDVVELAFRGKTKFKIRGDYFQTLGKEYSWQNPVYTARTFPENLMNPDGSRAYPKWTGGWLGVAGKQMEDFNDFHKKWYLEDMVK</sequence>
<name>A0A7U4THZ3_DESA2</name>
<evidence type="ECO:0000313" key="2">
    <source>
        <dbReference type="Proteomes" id="UP000070560"/>
    </source>
</evidence>
<organism evidence="1 2">
    <name type="scientific">Desulfofervidus auxilii</name>
    <dbReference type="NCBI Taxonomy" id="1621989"/>
    <lineage>
        <taxon>Bacteria</taxon>
        <taxon>Pseudomonadati</taxon>
        <taxon>Thermodesulfobacteriota</taxon>
        <taxon>Candidatus Desulfofervidia</taxon>
        <taxon>Candidatus Desulfofervidales</taxon>
        <taxon>Candidatus Desulfofervidaceae</taxon>
        <taxon>Candidatus Desulfofervidus</taxon>
    </lineage>
</organism>
<dbReference type="KEGG" id="daw:HS1_000931"/>
<accession>A0A7U4THZ3</accession>
<gene>
    <name evidence="1" type="ORF">HS1_000931</name>
</gene>
<reference evidence="1 2" key="1">
    <citation type="submission" date="2015-10" db="EMBL/GenBank/DDBJ databases">
        <title>Candidatus Desulfofervidus auxilii, a hydrogenotrophic sulfate-reducing bacterium involved in the thermophilic anaerobic oxidation of methane.</title>
        <authorList>
            <person name="Krukenberg V."/>
            <person name="Richter M."/>
            <person name="Wegener G."/>
        </authorList>
    </citation>
    <scope>NUCLEOTIDE SEQUENCE [LARGE SCALE GENOMIC DNA]</scope>
    <source>
        <strain evidence="1 2">HS1</strain>
    </source>
</reference>
<dbReference type="AlphaFoldDB" id="A0A7U4THZ3"/>
<dbReference type="Proteomes" id="UP000070560">
    <property type="component" value="Chromosome"/>
</dbReference>
<evidence type="ECO:0000313" key="1">
    <source>
        <dbReference type="EMBL" id="AMM40735.1"/>
    </source>
</evidence>
<dbReference type="OrthoDB" id="8455690at2"/>